<reference evidence="1 2" key="1">
    <citation type="submission" date="2016-11" db="EMBL/GenBank/DDBJ databases">
        <authorList>
            <person name="Jaros S."/>
            <person name="Januszkiewicz K."/>
            <person name="Wedrychowicz H."/>
        </authorList>
    </citation>
    <scope>NUCLEOTIDE SEQUENCE [LARGE SCALE GENOMIC DNA]</scope>
    <source>
        <strain evidence="1 2">DSM 100565</strain>
    </source>
</reference>
<keyword evidence="2" id="KW-1185">Reference proteome</keyword>
<organism evidence="1 2">
    <name type="scientific">Wenxinia saemankumensis</name>
    <dbReference type="NCBI Taxonomy" id="1447782"/>
    <lineage>
        <taxon>Bacteria</taxon>
        <taxon>Pseudomonadati</taxon>
        <taxon>Pseudomonadota</taxon>
        <taxon>Alphaproteobacteria</taxon>
        <taxon>Rhodobacterales</taxon>
        <taxon>Roseobacteraceae</taxon>
        <taxon>Wenxinia</taxon>
    </lineage>
</organism>
<sequence length="111" mass="12083">MKVAHVICRREGTSLKHLASVGGGKWTSGFWKLPTEEAEALIGGRIFLHETKIAPSAFGGEVLSWERIAKGEHAGRVVFTLRPTLADKGVGWRGQDHAMAWYGGLVEVDAE</sequence>
<dbReference type="AlphaFoldDB" id="A0A1M6H2F6"/>
<name>A0A1M6H2F6_9RHOB</name>
<dbReference type="STRING" id="1447782.SAMN05444417_3067"/>
<gene>
    <name evidence="1" type="ORF">SAMN05444417_3067</name>
</gene>
<dbReference type="EMBL" id="FQYO01000005">
    <property type="protein sequence ID" value="SHJ16332.1"/>
    <property type="molecule type" value="Genomic_DNA"/>
</dbReference>
<dbReference type="Proteomes" id="UP000184292">
    <property type="component" value="Unassembled WGS sequence"/>
</dbReference>
<accession>A0A1M6H2F6</accession>
<proteinExistence type="predicted"/>
<dbReference type="RefSeq" id="WP_073332873.1">
    <property type="nucleotide sequence ID" value="NZ_FQYO01000005.1"/>
</dbReference>
<evidence type="ECO:0000313" key="1">
    <source>
        <dbReference type="EMBL" id="SHJ16332.1"/>
    </source>
</evidence>
<dbReference type="OrthoDB" id="6203947at2"/>
<protein>
    <submittedName>
        <fullName evidence="1">Uncharacterized protein</fullName>
    </submittedName>
</protein>
<evidence type="ECO:0000313" key="2">
    <source>
        <dbReference type="Proteomes" id="UP000184292"/>
    </source>
</evidence>